<dbReference type="PROSITE" id="PS51318">
    <property type="entry name" value="TAT"/>
    <property type="match status" value="1"/>
</dbReference>
<feature type="signal peptide" evidence="1">
    <location>
        <begin position="1"/>
        <end position="29"/>
    </location>
</feature>
<dbReference type="EMBL" id="BAABGT010000038">
    <property type="protein sequence ID" value="GAA4547672.1"/>
    <property type="molecule type" value="Genomic_DNA"/>
</dbReference>
<comment type="caution">
    <text evidence="2">The sequence shown here is derived from an EMBL/GenBank/DDBJ whole genome shotgun (WGS) entry which is preliminary data.</text>
</comment>
<evidence type="ECO:0000313" key="3">
    <source>
        <dbReference type="Proteomes" id="UP001501598"/>
    </source>
</evidence>
<keyword evidence="3" id="KW-1185">Reference proteome</keyword>
<evidence type="ECO:0000256" key="1">
    <source>
        <dbReference type="SAM" id="SignalP"/>
    </source>
</evidence>
<dbReference type="RefSeq" id="WP_345418451.1">
    <property type="nucleotide sequence ID" value="NZ_BAABGT010000038.1"/>
</dbReference>
<gene>
    <name evidence="2" type="ORF">GCM10023175_32390</name>
</gene>
<evidence type="ECO:0000313" key="2">
    <source>
        <dbReference type="EMBL" id="GAA4547672.1"/>
    </source>
</evidence>
<dbReference type="InterPro" id="IPR006311">
    <property type="entry name" value="TAT_signal"/>
</dbReference>
<reference evidence="3" key="1">
    <citation type="journal article" date="2019" name="Int. J. Syst. Evol. Microbiol.">
        <title>The Global Catalogue of Microorganisms (GCM) 10K type strain sequencing project: providing services to taxonomists for standard genome sequencing and annotation.</title>
        <authorList>
            <consortium name="The Broad Institute Genomics Platform"/>
            <consortium name="The Broad Institute Genome Sequencing Center for Infectious Disease"/>
            <person name="Wu L."/>
            <person name="Ma J."/>
        </authorList>
    </citation>
    <scope>NUCLEOTIDE SEQUENCE [LARGE SCALE GENOMIC DNA]</scope>
    <source>
        <strain evidence="3">JCM 17906</strain>
    </source>
</reference>
<organism evidence="2 3">
    <name type="scientific">Pseudonocardia xishanensis</name>
    <dbReference type="NCBI Taxonomy" id="630995"/>
    <lineage>
        <taxon>Bacteria</taxon>
        <taxon>Bacillati</taxon>
        <taxon>Actinomycetota</taxon>
        <taxon>Actinomycetes</taxon>
        <taxon>Pseudonocardiales</taxon>
        <taxon>Pseudonocardiaceae</taxon>
        <taxon>Pseudonocardia</taxon>
    </lineage>
</organism>
<feature type="chain" id="PRO_5045825422" evidence="1">
    <location>
        <begin position="30"/>
        <end position="375"/>
    </location>
</feature>
<name>A0ABP8RTH1_9PSEU</name>
<protein>
    <submittedName>
        <fullName evidence="2">Uncharacterized protein</fullName>
    </submittedName>
</protein>
<dbReference type="Proteomes" id="UP001501598">
    <property type="component" value="Unassembled WGS sequence"/>
</dbReference>
<keyword evidence="1" id="KW-0732">Signal</keyword>
<proteinExistence type="predicted"/>
<sequence>MSRTIRRRVAAGLLTGIAAAGVLASLAPAAGATHRHESAAPDVRLVALPYGPATCKQGYVWRTAAPEDLVCVTPATRQTTHEENALAASRREPGGGAWGPETCKSGFVWRLAFPKDLVCVTPDRRDQAAADNAKAAERRAVDPATLPEAQRPGRHTMVLEVERSQVRREGKVFPPKCTNGQANKPIGTTVVGWSQFEADGDPCQAGVVETAVRFDQRALDRIPTKVIDRAVLTYGETAARGCIWPGEAGDTCWRNGDGDPQTKKNGCVAKLAFPTVDWTRTTSGGLLPNTTFAQVKRVTPTEWDVSDPFRWQYTRSAPLGGSPPPPHGFLLSGGVGLHQLTAEDSTHCVSALSRIQLHVTYTVPPERGGEFIPPR</sequence>
<accession>A0ABP8RTH1</accession>